<comment type="caution">
    <text evidence="1">The sequence shown here is derived from an EMBL/GenBank/DDBJ whole genome shotgun (WGS) entry which is preliminary data.</text>
</comment>
<evidence type="ECO:0000313" key="1">
    <source>
        <dbReference type="EMBL" id="KAG8229743.1"/>
    </source>
</evidence>
<name>A0A8K0P261_LADFU</name>
<evidence type="ECO:0008006" key="3">
    <source>
        <dbReference type="Google" id="ProtNLM"/>
    </source>
</evidence>
<gene>
    <name evidence="1" type="ORF">J437_LFUL007918</name>
</gene>
<reference evidence="1" key="1">
    <citation type="submission" date="2013-04" db="EMBL/GenBank/DDBJ databases">
        <authorList>
            <person name="Qu J."/>
            <person name="Murali S.C."/>
            <person name="Bandaranaike D."/>
            <person name="Bellair M."/>
            <person name="Blankenburg K."/>
            <person name="Chao H."/>
            <person name="Dinh H."/>
            <person name="Doddapaneni H."/>
            <person name="Downs B."/>
            <person name="Dugan-Rocha S."/>
            <person name="Elkadiri S."/>
            <person name="Gnanaolivu R.D."/>
            <person name="Hernandez B."/>
            <person name="Javaid M."/>
            <person name="Jayaseelan J.C."/>
            <person name="Lee S."/>
            <person name="Li M."/>
            <person name="Ming W."/>
            <person name="Munidasa M."/>
            <person name="Muniz J."/>
            <person name="Nguyen L."/>
            <person name="Ongeri F."/>
            <person name="Osuji N."/>
            <person name="Pu L.-L."/>
            <person name="Puazo M."/>
            <person name="Qu C."/>
            <person name="Quiroz J."/>
            <person name="Raj R."/>
            <person name="Weissenberger G."/>
            <person name="Xin Y."/>
            <person name="Zou X."/>
            <person name="Han Y."/>
            <person name="Richards S."/>
            <person name="Worley K."/>
            <person name="Muzny D."/>
            <person name="Gibbs R."/>
        </authorList>
    </citation>
    <scope>NUCLEOTIDE SEQUENCE</scope>
    <source>
        <strain evidence="1">Sampled in the wild</strain>
    </source>
</reference>
<dbReference type="Proteomes" id="UP000792457">
    <property type="component" value="Unassembled WGS sequence"/>
</dbReference>
<keyword evidence="2" id="KW-1185">Reference proteome</keyword>
<accession>A0A8K0P261</accession>
<proteinExistence type="predicted"/>
<dbReference type="EMBL" id="KZ308444">
    <property type="protein sequence ID" value="KAG8229743.1"/>
    <property type="molecule type" value="Genomic_DNA"/>
</dbReference>
<evidence type="ECO:0000313" key="2">
    <source>
        <dbReference type="Proteomes" id="UP000792457"/>
    </source>
</evidence>
<reference evidence="1" key="2">
    <citation type="submission" date="2017-10" db="EMBL/GenBank/DDBJ databases">
        <title>Ladona fulva Genome sequencing and assembly.</title>
        <authorList>
            <person name="Murali S."/>
            <person name="Richards S."/>
            <person name="Bandaranaike D."/>
            <person name="Bellair M."/>
            <person name="Blankenburg K."/>
            <person name="Chao H."/>
            <person name="Dinh H."/>
            <person name="Doddapaneni H."/>
            <person name="Dugan-Rocha S."/>
            <person name="Elkadiri S."/>
            <person name="Gnanaolivu R."/>
            <person name="Hernandez B."/>
            <person name="Skinner E."/>
            <person name="Javaid M."/>
            <person name="Lee S."/>
            <person name="Li M."/>
            <person name="Ming W."/>
            <person name="Munidasa M."/>
            <person name="Muniz J."/>
            <person name="Nguyen L."/>
            <person name="Hughes D."/>
            <person name="Osuji N."/>
            <person name="Pu L.-L."/>
            <person name="Puazo M."/>
            <person name="Qu C."/>
            <person name="Quiroz J."/>
            <person name="Raj R."/>
            <person name="Weissenberger G."/>
            <person name="Xin Y."/>
            <person name="Zou X."/>
            <person name="Han Y."/>
            <person name="Worley K."/>
            <person name="Muzny D."/>
            <person name="Gibbs R."/>
        </authorList>
    </citation>
    <scope>NUCLEOTIDE SEQUENCE</scope>
    <source>
        <strain evidence="1">Sampled in the wild</strain>
    </source>
</reference>
<protein>
    <recommendedName>
        <fullName evidence="3">FAST kinase leucine-rich domain-containing protein</fullName>
    </recommendedName>
</protein>
<dbReference type="AlphaFoldDB" id="A0A8K0P261"/>
<organism evidence="1 2">
    <name type="scientific">Ladona fulva</name>
    <name type="common">Scarce chaser dragonfly</name>
    <name type="synonym">Libellula fulva</name>
    <dbReference type="NCBI Taxonomy" id="123851"/>
    <lineage>
        <taxon>Eukaryota</taxon>
        <taxon>Metazoa</taxon>
        <taxon>Ecdysozoa</taxon>
        <taxon>Arthropoda</taxon>
        <taxon>Hexapoda</taxon>
        <taxon>Insecta</taxon>
        <taxon>Pterygota</taxon>
        <taxon>Palaeoptera</taxon>
        <taxon>Odonata</taxon>
        <taxon>Epiprocta</taxon>
        <taxon>Anisoptera</taxon>
        <taxon>Libelluloidea</taxon>
        <taxon>Libellulidae</taxon>
        <taxon>Ladona</taxon>
    </lineage>
</organism>
<sequence>MIALRFIKQSRILQHGYLFSTKGSRFMHHRSIPRKTLIYRYYKFFEEDPKYSQYIVGSVNFAETTWNADTFSKDEAEIINELKLKKSVEVPNLIMLLTDKNFSSQISDFKRVIRCVDNFCCEEKLSLSVKDTLRLNYSWLKLLGFNMTRLHFFPLSLEILKNALLKRLLSLQGITLTLFFTSLQTKNEDVSLIIPNALDQICRKDSMEKMTPLEIVLVANIAFRTGTKVISPIFVKHVVDVIYEDPTYLSDPAIFVSIVKTLRLNQCHDYTLLEKLKKYFCIGKNLSRYNFTALVHLLALYADASYGNREFLSYLINTTTKSMLHSGSYRPYEEKSKSSAATRVRMKDLARLLWASSYLGFKINSEMINEYVIPMILDKAQRGLYNSKLETLVDSILSLWMMGYKPLELLTYVTSRDAIEFMSKIKQVRYNYRLQLLITCITIEAPEVVKDLSHEQWITPAWSDFEEKRAAKPSADLLNVLYLVKSIAWKFGFSNVECRKAIPYLNILSISLESSDARNRLPKWLDVVETQITAEAGKASYSGELQKINPPLWVLCCSEWEPSLFL</sequence>
<dbReference type="OrthoDB" id="6579040at2759"/>